<keyword evidence="10" id="KW-1185">Reference proteome</keyword>
<evidence type="ECO:0000313" key="9">
    <source>
        <dbReference type="EMBL" id="SPM32021.1"/>
    </source>
</evidence>
<dbReference type="EMBL" id="FTRV01000017">
    <property type="protein sequence ID" value="SPM32021.1"/>
    <property type="molecule type" value="Genomic_DNA"/>
</dbReference>
<keyword evidence="7" id="KW-1133">Transmembrane helix</keyword>
<keyword evidence="8" id="KW-0472">Membrane</keyword>
<evidence type="ECO:0000256" key="6">
    <source>
        <dbReference type="ARBA" id="ARBA00022692"/>
    </source>
</evidence>
<evidence type="ECO:0000256" key="1">
    <source>
        <dbReference type="ARBA" id="ARBA00004651"/>
    </source>
</evidence>
<dbReference type="Proteomes" id="UP000241595">
    <property type="component" value="Unassembled WGS sequence"/>
</dbReference>
<proteinExistence type="inferred from homology"/>
<evidence type="ECO:0000256" key="4">
    <source>
        <dbReference type="ARBA" id="ARBA00022475"/>
    </source>
</evidence>
<evidence type="ECO:0000256" key="5">
    <source>
        <dbReference type="ARBA" id="ARBA00022573"/>
    </source>
</evidence>
<dbReference type="STRING" id="1841859.GCA_900157385_05549"/>
<dbReference type="PANTHER" id="PTHR34308">
    <property type="entry name" value="COBALAMIN BIOSYNTHESIS PROTEIN CBIB"/>
    <property type="match status" value="1"/>
</dbReference>
<evidence type="ECO:0000256" key="8">
    <source>
        <dbReference type="ARBA" id="ARBA00023136"/>
    </source>
</evidence>
<dbReference type="PANTHER" id="PTHR34308:SF1">
    <property type="entry name" value="COBALAMIN BIOSYNTHESIS PROTEIN CBIB"/>
    <property type="match status" value="1"/>
</dbReference>
<comment type="pathway">
    <text evidence="2">Cofactor biosynthesis; adenosylcobalamin biosynthesis.</text>
</comment>
<dbReference type="AlphaFoldDB" id="A0A2U3NKF9"/>
<keyword evidence="5" id="KW-0169">Cobalamin biosynthesis</keyword>
<keyword evidence="4" id="KW-1003">Cell membrane</keyword>
<organism evidence="9 10">
    <name type="scientific">Mycobacterium terramassiliense</name>
    <dbReference type="NCBI Taxonomy" id="1841859"/>
    <lineage>
        <taxon>Bacteria</taxon>
        <taxon>Bacillati</taxon>
        <taxon>Actinomycetota</taxon>
        <taxon>Actinomycetes</taxon>
        <taxon>Mycobacteriales</taxon>
        <taxon>Mycobacteriaceae</taxon>
        <taxon>Mycobacterium</taxon>
    </lineage>
</organism>
<dbReference type="UniPathway" id="UPA00148"/>
<dbReference type="NCBIfam" id="NF002276">
    <property type="entry name" value="PRK01209.1-4"/>
    <property type="match status" value="1"/>
</dbReference>
<accession>A0A2U3NKF9</accession>
<evidence type="ECO:0000256" key="7">
    <source>
        <dbReference type="ARBA" id="ARBA00022989"/>
    </source>
</evidence>
<gene>
    <name evidence="9" type="ORF">MTAB308_5547</name>
</gene>
<reference evidence="9 10" key="1">
    <citation type="submission" date="2017-01" db="EMBL/GenBank/DDBJ databases">
        <authorList>
            <consortium name="Urmite Genomes"/>
        </authorList>
    </citation>
    <scope>NUCLEOTIDE SEQUENCE [LARGE SCALE GENOMIC DNA]</scope>
    <source>
        <strain evidence="9 10">AB308</strain>
    </source>
</reference>
<evidence type="ECO:0000313" key="10">
    <source>
        <dbReference type="Proteomes" id="UP000241595"/>
    </source>
</evidence>
<dbReference type="GO" id="GO:0048472">
    <property type="term" value="F:threonine-phosphate decarboxylase activity"/>
    <property type="evidence" value="ECO:0007669"/>
    <property type="project" value="InterPro"/>
</dbReference>
<feature type="non-terminal residue" evidence="9">
    <location>
        <position position="1"/>
    </location>
</feature>
<evidence type="ECO:0000256" key="2">
    <source>
        <dbReference type="ARBA" id="ARBA00004953"/>
    </source>
</evidence>
<protein>
    <submittedName>
        <fullName evidence="9">Cobalamin biosynthesis protein CobD/CbiB</fullName>
    </submittedName>
</protein>
<sequence>VLAGYAADLVLSDPKRGHPVALFGGAAAALERHTYRDAKVAGVLHVGLLVGAATVLGSAVARRSVTATALATWICLGGTSLARTGLEMSQLLERGDVGAARRLLPSLCGRDPARLDAAGLTRAALESVAENTSDAQVAPLLWAAAGGAPAVLAYRAINTLDSMIGHRSPRYLRFGWAAARLDDLANYVAARATAALVVVCAPVVGGSPAGALRAWRRDAARHPSPNAGVVEAAFAGALGVRLGGPTQYRHELQIRPTLGDGRQPAVADLRRAVRLSRAVQAAAALSVGCASLALSVRGGRENRRRFQAMDATVGGLVGLDSSSSRASAGVFQSSVWRGRLLSLAAT</sequence>
<keyword evidence="6" id="KW-0812">Transmembrane</keyword>
<dbReference type="GO" id="GO:0005886">
    <property type="term" value="C:plasma membrane"/>
    <property type="evidence" value="ECO:0007669"/>
    <property type="project" value="UniProtKB-SubCell"/>
</dbReference>
<comment type="similarity">
    <text evidence="3">Belongs to the CobD/CbiB family.</text>
</comment>
<name>A0A2U3NKF9_9MYCO</name>
<dbReference type="GO" id="GO:0009236">
    <property type="term" value="P:cobalamin biosynthetic process"/>
    <property type="evidence" value="ECO:0007669"/>
    <property type="project" value="UniProtKB-UniPathway"/>
</dbReference>
<dbReference type="HAMAP" id="MF_00024">
    <property type="entry name" value="CobD_CbiB"/>
    <property type="match status" value="1"/>
</dbReference>
<comment type="subcellular location">
    <subcellularLocation>
        <location evidence="1">Cell membrane</location>
        <topology evidence="1">Multi-pass membrane protein</topology>
    </subcellularLocation>
</comment>
<dbReference type="Pfam" id="PF03186">
    <property type="entry name" value="CobD_Cbib"/>
    <property type="match status" value="1"/>
</dbReference>
<evidence type="ECO:0000256" key="3">
    <source>
        <dbReference type="ARBA" id="ARBA00006263"/>
    </source>
</evidence>
<dbReference type="InterPro" id="IPR004485">
    <property type="entry name" value="Cobalamin_biosynth_CobD/CbiB"/>
</dbReference>